<name>A0A2V2Z1Y3_9BACL</name>
<dbReference type="AlphaFoldDB" id="A0A2V2Z1Y3"/>
<evidence type="ECO:0000259" key="7">
    <source>
        <dbReference type="Pfam" id="PF00482"/>
    </source>
</evidence>
<feature type="transmembrane region" description="Helical" evidence="6">
    <location>
        <begin position="231"/>
        <end position="250"/>
    </location>
</feature>
<evidence type="ECO:0000256" key="4">
    <source>
        <dbReference type="ARBA" id="ARBA00022989"/>
    </source>
</evidence>
<reference evidence="8 9" key="1">
    <citation type="submission" date="2018-05" db="EMBL/GenBank/DDBJ databases">
        <title>Genomic Encyclopedia of Type Strains, Phase III (KMG-III): the genomes of soil and plant-associated and newly described type strains.</title>
        <authorList>
            <person name="Whitman W."/>
        </authorList>
    </citation>
    <scope>NUCLEOTIDE SEQUENCE [LARGE SCALE GENOMIC DNA]</scope>
    <source>
        <strain evidence="8 9">CECT 5696</strain>
    </source>
</reference>
<organism evidence="8 9">
    <name type="scientific">Paenibacillus cellulosilyticus</name>
    <dbReference type="NCBI Taxonomy" id="375489"/>
    <lineage>
        <taxon>Bacteria</taxon>
        <taxon>Bacillati</taxon>
        <taxon>Bacillota</taxon>
        <taxon>Bacilli</taxon>
        <taxon>Bacillales</taxon>
        <taxon>Paenibacillaceae</taxon>
        <taxon>Paenibacillus</taxon>
    </lineage>
</organism>
<proteinExistence type="predicted"/>
<evidence type="ECO:0000256" key="2">
    <source>
        <dbReference type="ARBA" id="ARBA00022475"/>
    </source>
</evidence>
<dbReference type="PANTHER" id="PTHR35007:SF1">
    <property type="entry name" value="PILUS ASSEMBLY PROTEIN"/>
    <property type="match status" value="1"/>
</dbReference>
<dbReference type="EMBL" id="QGTQ01000009">
    <property type="protein sequence ID" value="PWW02495.1"/>
    <property type="molecule type" value="Genomic_DNA"/>
</dbReference>
<feature type="transmembrane region" description="Helical" evidence="6">
    <location>
        <begin position="262"/>
        <end position="282"/>
    </location>
</feature>
<gene>
    <name evidence="8" type="ORF">DFQ01_109120</name>
</gene>
<feature type="transmembrane region" description="Helical" evidence="6">
    <location>
        <begin position="57"/>
        <end position="73"/>
    </location>
</feature>
<sequence>MKPMASVTVKQQKAKRSSGRKIPFHEIAVWLGWSFQKSQQQQQMTDYTSYELSSKQFFGSMAVGIGFAFVLFYEFYQSLAAAIILAAVGVILPRFYRASLLAKRRDRLQLQFKDALYSVTSSLAAGRSVENAFVAAEADLQLLYPGGSADIVREFAAIRYRMMNGDTLENGLRQFADRARLEDLTQFVDVFSTCKRTGGDLVEVIRRTAQVIGEKLDTHQEITVMMAQKKFESRIIIIAPFVFVAGLNLMSPDYMMPLYNGLLGYLLLTGLMIGFAGCGVLINKIMTIRM</sequence>
<evidence type="ECO:0000256" key="3">
    <source>
        <dbReference type="ARBA" id="ARBA00022692"/>
    </source>
</evidence>
<dbReference type="PANTHER" id="PTHR35007">
    <property type="entry name" value="INTEGRAL MEMBRANE PROTEIN-RELATED"/>
    <property type="match status" value="1"/>
</dbReference>
<keyword evidence="2" id="KW-1003">Cell membrane</keyword>
<dbReference type="GO" id="GO:0005886">
    <property type="term" value="C:plasma membrane"/>
    <property type="evidence" value="ECO:0007669"/>
    <property type="project" value="UniProtKB-SubCell"/>
</dbReference>
<evidence type="ECO:0000313" key="9">
    <source>
        <dbReference type="Proteomes" id="UP000246635"/>
    </source>
</evidence>
<keyword evidence="9" id="KW-1185">Reference proteome</keyword>
<dbReference type="InterPro" id="IPR018076">
    <property type="entry name" value="T2SS_GspF_dom"/>
</dbReference>
<comment type="caution">
    <text evidence="8">The sequence shown here is derived from an EMBL/GenBank/DDBJ whole genome shotgun (WGS) entry which is preliminary data.</text>
</comment>
<keyword evidence="3 6" id="KW-0812">Transmembrane</keyword>
<feature type="domain" description="Type II secretion system protein GspF" evidence="7">
    <location>
        <begin position="119"/>
        <end position="245"/>
    </location>
</feature>
<comment type="subcellular location">
    <subcellularLocation>
        <location evidence="1">Cell membrane</location>
        <topology evidence="1">Multi-pass membrane protein</topology>
    </subcellularLocation>
</comment>
<dbReference type="RefSeq" id="WP_245946679.1">
    <property type="nucleotide sequence ID" value="NZ_CP054613.1"/>
</dbReference>
<evidence type="ECO:0000256" key="1">
    <source>
        <dbReference type="ARBA" id="ARBA00004651"/>
    </source>
</evidence>
<protein>
    <submittedName>
        <fullName evidence="8">Type II secretion system protein F (GspF)</fullName>
    </submittedName>
</protein>
<dbReference type="Proteomes" id="UP000246635">
    <property type="component" value="Unassembled WGS sequence"/>
</dbReference>
<evidence type="ECO:0000256" key="6">
    <source>
        <dbReference type="SAM" id="Phobius"/>
    </source>
</evidence>
<feature type="transmembrane region" description="Helical" evidence="6">
    <location>
        <begin position="79"/>
        <end position="96"/>
    </location>
</feature>
<accession>A0A2V2Z1Y3</accession>
<keyword evidence="5 6" id="KW-0472">Membrane</keyword>
<keyword evidence="4 6" id="KW-1133">Transmembrane helix</keyword>
<evidence type="ECO:0000313" key="8">
    <source>
        <dbReference type="EMBL" id="PWW02495.1"/>
    </source>
</evidence>
<dbReference type="Pfam" id="PF00482">
    <property type="entry name" value="T2SSF"/>
    <property type="match status" value="1"/>
</dbReference>
<evidence type="ECO:0000256" key="5">
    <source>
        <dbReference type="ARBA" id="ARBA00023136"/>
    </source>
</evidence>